<feature type="modified residue" description="Cysteine persulfide" evidence="6">
    <location>
        <position position="289"/>
    </location>
</feature>
<evidence type="ECO:0000256" key="3">
    <source>
        <dbReference type="ARBA" id="ARBA00023002"/>
    </source>
</evidence>
<dbReference type="GO" id="GO:0005737">
    <property type="term" value="C:cytoplasm"/>
    <property type="evidence" value="ECO:0007669"/>
    <property type="project" value="UniProtKB-SubCell"/>
</dbReference>
<comment type="catalytic activity">
    <reaction evidence="6">
        <text>A + NH4(+) + H2O = hydroxylamine + AH2 + H(+)</text>
        <dbReference type="Rhea" id="RHEA:22052"/>
        <dbReference type="ChEBI" id="CHEBI:13193"/>
        <dbReference type="ChEBI" id="CHEBI:15377"/>
        <dbReference type="ChEBI" id="CHEBI:15378"/>
        <dbReference type="ChEBI" id="CHEBI:15429"/>
        <dbReference type="ChEBI" id="CHEBI:17499"/>
        <dbReference type="ChEBI" id="CHEBI:28938"/>
        <dbReference type="EC" id="1.7.99.1"/>
    </reaction>
</comment>
<dbReference type="GO" id="GO:0046872">
    <property type="term" value="F:metal ion binding"/>
    <property type="evidence" value="ECO:0007669"/>
    <property type="project" value="UniProtKB-KW"/>
</dbReference>
<comment type="cofactor">
    <cofactor evidence="6">
        <name>[4Fe-4S] cluster</name>
        <dbReference type="ChEBI" id="CHEBI:49883"/>
    </cofactor>
    <text evidence="6">Binds 1 [4Fe-4S] cluster.</text>
</comment>
<name>A0A162FCE6_METOA</name>
<dbReference type="NCBIfam" id="NF003658">
    <property type="entry name" value="PRK05290.1"/>
    <property type="match status" value="1"/>
</dbReference>
<feature type="binding site" evidence="6">
    <location>
        <position position="317"/>
    </location>
    <ligand>
        <name>hybrid [4Fe-2O-2S] cluster</name>
        <dbReference type="ChEBI" id="CHEBI:60519"/>
    </ligand>
</feature>
<comment type="cofactor">
    <cofactor evidence="6">
        <name>hybrid [4Fe-2O-2S] cluster</name>
        <dbReference type="ChEBI" id="CHEBI:60519"/>
    </cofactor>
    <text evidence="6">Binds 1 hybrid [4Fe-2O-2S] cluster.</text>
</comment>
<dbReference type="PATRIC" id="fig|66851.6.peg.1906"/>
<comment type="function">
    <text evidence="6">Catalyzes the reduction of hydroxylamine to form NH(3) and H(2)O.</text>
</comment>
<dbReference type="HAMAP" id="MF_00069">
    <property type="entry name" value="Hydroxylam_reduct"/>
    <property type="match status" value="1"/>
</dbReference>
<feature type="binding site" evidence="6">
    <location>
        <position position="342"/>
    </location>
    <ligand>
        <name>hybrid [4Fe-2O-2S] cluster</name>
        <dbReference type="ChEBI" id="CHEBI:60519"/>
    </ligand>
</feature>
<evidence type="ECO:0000256" key="6">
    <source>
        <dbReference type="HAMAP-Rule" id="MF_00069"/>
    </source>
</evidence>
<dbReference type="EMBL" id="LWMU01000103">
    <property type="protein sequence ID" value="KZX10915.1"/>
    <property type="molecule type" value="Genomic_DNA"/>
</dbReference>
<dbReference type="InterPro" id="IPR004137">
    <property type="entry name" value="HCP/CODH"/>
</dbReference>
<feature type="binding site" evidence="6">
    <location>
        <position position="21"/>
    </location>
    <ligand>
        <name>[4Fe-4S] cluster</name>
        <dbReference type="ChEBI" id="CHEBI:49883"/>
    </ligand>
</feature>
<keyword evidence="6" id="KW-0004">4Fe-4S</keyword>
<dbReference type="STRING" id="66851.MBORA_17530"/>
<organism evidence="7 8">
    <name type="scientific">Methanobrevibacter oralis</name>
    <dbReference type="NCBI Taxonomy" id="66851"/>
    <lineage>
        <taxon>Archaea</taxon>
        <taxon>Methanobacteriati</taxon>
        <taxon>Methanobacteriota</taxon>
        <taxon>Methanomada group</taxon>
        <taxon>Methanobacteria</taxon>
        <taxon>Methanobacteriales</taxon>
        <taxon>Methanobacteriaceae</taxon>
        <taxon>Methanobrevibacter</taxon>
    </lineage>
</organism>
<accession>A0A162FCE6</accession>
<keyword evidence="2 6" id="KW-0479">Metal-binding</keyword>
<keyword evidence="1 6" id="KW-0963">Cytoplasm</keyword>
<dbReference type="InterPro" id="IPR016099">
    <property type="entry name" value="Prismane-like_a/b-sand"/>
</dbReference>
<feature type="binding site" evidence="6">
    <location>
        <position position="12"/>
    </location>
    <ligand>
        <name>[4Fe-4S] cluster</name>
        <dbReference type="ChEBI" id="CHEBI:49883"/>
    </ligand>
</feature>
<dbReference type="Proteomes" id="UP000077428">
    <property type="component" value="Unassembled WGS sequence"/>
</dbReference>
<dbReference type="SUPFAM" id="SSF56821">
    <property type="entry name" value="Prismane protein-like"/>
    <property type="match status" value="1"/>
</dbReference>
<sequence length="435" mass="47707">MADGLDMFCYQCSQTARGTGCTVRGVCGKIPTVARLQDNLIFTMKGISAYNYNANVLGEYNPEIDAFLTKGLYTTLTNVNFDVEDLVALALEAGEKSVDVMRLLKNAHIKAYGEPRPVEVKVGAQEGPAIIVTGHDMKALEELLKQTEGTGVNVYTHSEMLPAHGYPGLNKYKHLVGQLGGAWHDQRTIFKKYNAAIVGTSNCVLPALDAYKERMFTMDVAKLEGVKTVENYDFSEVIECAKSLGGLEAEELTTITTGWSAGAIVEHADKIKELVEAGKIRRFFVVGGCDKAARHNDYYREFVKNLPNDTIILTLACGKYKFNDLDLGDIEGIPRLLDVGQCNDTIVAVDVALALSELFDLPLNELPLTIVLSWMEQKAAAVLWALLYLGKTDMWLGPILPAWCNDDIINVLVENYNLTPISGDAIADIKTILGE</sequence>
<evidence type="ECO:0000256" key="2">
    <source>
        <dbReference type="ARBA" id="ARBA00022723"/>
    </source>
</evidence>
<dbReference type="AlphaFoldDB" id="A0A162FCE6"/>
<dbReference type="GO" id="GO:0042542">
    <property type="term" value="P:response to hydrogen peroxide"/>
    <property type="evidence" value="ECO:0007669"/>
    <property type="project" value="TreeGrafter"/>
</dbReference>
<comment type="caution">
    <text evidence="7">The sequence shown here is derived from an EMBL/GenBank/DDBJ whole genome shotgun (WGS) entry which is preliminary data.</text>
</comment>
<dbReference type="GO" id="GO:0050418">
    <property type="term" value="F:hydroxylamine reductase activity"/>
    <property type="evidence" value="ECO:0007669"/>
    <property type="project" value="UniProtKB-UniRule"/>
</dbReference>
<feature type="binding site" description="via persulfide group" evidence="6">
    <location>
        <position position="289"/>
    </location>
    <ligand>
        <name>hybrid [4Fe-2O-2S] cluster</name>
        <dbReference type="ChEBI" id="CHEBI:60519"/>
    </ligand>
</feature>
<comment type="subcellular location">
    <subcellularLocation>
        <location evidence="6">Cytoplasm</location>
    </subcellularLocation>
</comment>
<keyword evidence="3 6" id="KW-0560">Oxidoreductase</keyword>
<dbReference type="GO" id="GO:0051539">
    <property type="term" value="F:4 iron, 4 sulfur cluster binding"/>
    <property type="evidence" value="ECO:0007669"/>
    <property type="project" value="UniProtKB-KW"/>
</dbReference>
<proteinExistence type="inferred from homology"/>
<dbReference type="Gene3D" id="1.20.1270.20">
    <property type="match status" value="1"/>
</dbReference>
<comment type="similarity">
    <text evidence="6">Belongs to the HCP family.</text>
</comment>
<dbReference type="Gene3D" id="3.40.50.2030">
    <property type="match status" value="2"/>
</dbReference>
<dbReference type="GO" id="GO:0004601">
    <property type="term" value="F:peroxidase activity"/>
    <property type="evidence" value="ECO:0007669"/>
    <property type="project" value="TreeGrafter"/>
</dbReference>
<evidence type="ECO:0000256" key="1">
    <source>
        <dbReference type="ARBA" id="ARBA00022490"/>
    </source>
</evidence>
<evidence type="ECO:0000256" key="4">
    <source>
        <dbReference type="ARBA" id="ARBA00023004"/>
    </source>
</evidence>
<dbReference type="PANTHER" id="PTHR30109:SF0">
    <property type="entry name" value="HYDROXYLAMINE REDUCTASE"/>
    <property type="match status" value="1"/>
</dbReference>
<reference evidence="8" key="1">
    <citation type="journal article" date="2016" name="Genome Announc.">
        <title>Draft Genome Sequences of Methanobrevibacter curvatus DSM11111, Methanobrevibacter cuticularis DSM11139, Methanobrevibacter filiformis DSM11501, and Methanobrevibacter oralis DSM7256.</title>
        <authorList>
            <person name="Poehlein A."/>
            <person name="Seedorf H."/>
        </authorList>
    </citation>
    <scope>NUCLEOTIDE SEQUENCE [LARGE SCALE GENOMIC DNA]</scope>
    <source>
        <strain evidence="8">DSM 7256 / JCM 30027 / ZR</strain>
    </source>
</reference>
<feature type="binding site" evidence="6">
    <location>
        <position position="9"/>
    </location>
    <ligand>
        <name>[4Fe-4S] cluster</name>
        <dbReference type="ChEBI" id="CHEBI:49883"/>
    </ligand>
</feature>
<dbReference type="RefSeq" id="WP_042694514.1">
    <property type="nucleotide sequence ID" value="NZ_CABMAB010000039.1"/>
</dbReference>
<keyword evidence="5 6" id="KW-0411">Iron-sulfur</keyword>
<dbReference type="InterPro" id="IPR011254">
    <property type="entry name" value="Prismane-like_sf"/>
</dbReference>
<feature type="binding site" evidence="6">
    <location>
        <position position="159"/>
    </location>
    <ligand>
        <name>hybrid [4Fe-2O-2S] cluster</name>
        <dbReference type="ChEBI" id="CHEBI:60519"/>
    </ligand>
</feature>
<dbReference type="InterPro" id="IPR016100">
    <property type="entry name" value="Prismane_a-bundle"/>
</dbReference>
<feature type="binding site" evidence="6">
    <location>
        <position position="135"/>
    </location>
    <ligand>
        <name>hybrid [4Fe-2O-2S] cluster</name>
        <dbReference type="ChEBI" id="CHEBI:60519"/>
    </ligand>
</feature>
<gene>
    <name evidence="6 7" type="primary">hcp</name>
    <name evidence="7" type="ORF">MBORA_17530</name>
</gene>
<dbReference type="EC" id="1.7.99.1" evidence="6"/>
<protein>
    <recommendedName>
        <fullName evidence="6">Hydroxylamine reductase</fullName>
        <ecNumber evidence="6">1.7.99.1</ecNumber>
    </recommendedName>
    <alternativeName>
        <fullName evidence="6">Hybrid-cluster protein</fullName>
        <shortName evidence="6">HCP</shortName>
    </alternativeName>
    <alternativeName>
        <fullName evidence="6">Prismane protein</fullName>
    </alternativeName>
</protein>
<dbReference type="Pfam" id="PF03063">
    <property type="entry name" value="Prismane"/>
    <property type="match status" value="1"/>
</dbReference>
<feature type="binding site" evidence="6">
    <location>
        <position position="27"/>
    </location>
    <ligand>
        <name>[4Fe-4S] cluster</name>
        <dbReference type="ChEBI" id="CHEBI:49883"/>
    </ligand>
</feature>
<keyword evidence="4 6" id="KW-0408">Iron</keyword>
<feature type="binding site" evidence="6">
    <location>
        <position position="378"/>
    </location>
    <ligand>
        <name>hybrid [4Fe-2O-2S] cluster</name>
        <dbReference type="ChEBI" id="CHEBI:60519"/>
    </ligand>
</feature>
<evidence type="ECO:0000313" key="8">
    <source>
        <dbReference type="Proteomes" id="UP000077428"/>
    </source>
</evidence>
<keyword evidence="8" id="KW-1185">Reference proteome</keyword>
<dbReference type="PANTHER" id="PTHR30109">
    <property type="entry name" value="HYDROXYLAMINE REDUCTASE"/>
    <property type="match status" value="1"/>
</dbReference>
<dbReference type="NCBIfam" id="TIGR01703">
    <property type="entry name" value="hybrid_clust"/>
    <property type="match status" value="1"/>
</dbReference>
<dbReference type="InterPro" id="IPR010048">
    <property type="entry name" value="Hydroxylam_reduct"/>
</dbReference>
<dbReference type="OrthoDB" id="21311at2157"/>
<evidence type="ECO:0000256" key="5">
    <source>
        <dbReference type="ARBA" id="ARBA00023014"/>
    </source>
</evidence>
<evidence type="ECO:0000313" key="7">
    <source>
        <dbReference type="EMBL" id="KZX10915.1"/>
    </source>
</evidence>
<feature type="binding site" evidence="6">
    <location>
        <position position="203"/>
    </location>
    <ligand>
        <name>hybrid [4Fe-2O-2S] cluster</name>
        <dbReference type="ChEBI" id="CHEBI:60519"/>
    </ligand>
</feature>
<feature type="binding site" evidence="6">
    <location>
        <position position="376"/>
    </location>
    <ligand>
        <name>hybrid [4Fe-2O-2S] cluster</name>
        <dbReference type="ChEBI" id="CHEBI:60519"/>
    </ligand>
</feature>